<dbReference type="RefSeq" id="WP_084052186.1">
    <property type="nucleotide sequence ID" value="NZ_FWWT01000008.1"/>
</dbReference>
<reference evidence="1 2" key="1">
    <citation type="submission" date="2017-04" db="EMBL/GenBank/DDBJ databases">
        <authorList>
            <person name="Afonso C.L."/>
            <person name="Miller P.J."/>
            <person name="Scott M.A."/>
            <person name="Spackman E."/>
            <person name="Goraichik I."/>
            <person name="Dimitrov K.M."/>
            <person name="Suarez D.L."/>
            <person name="Swayne D.E."/>
        </authorList>
    </citation>
    <scope>NUCLEOTIDE SEQUENCE [LARGE SCALE GENOMIC DNA]</scope>
    <source>
        <strain evidence="1 2">DSM 11270</strain>
    </source>
</reference>
<sequence>MKVTGIQIPASGVSKLQQSISLNEGKIIKAEVMHVKGEQIKLKLGKTIIDAKTKVALQQGDNLKLLVESMKDNIIKLKIIPQGETIKPESILLSRMGLTPSERLESMVGELLKFKMPVSGQILGELTGFTKLHDIPKETLPLLMWLKSSGIEVQSKQDVEALLHLQRFFTEILSEGEENKFFNFLNKTESMVLGGHNIYGWPLGENRIYLLTNNSKNEKLDPNNCSIVVKTVSEYFEGLWFKINYQNNSLDVIIHCDNEKRKKILSGEINLLEENLSQLGYNIKNIQIETKSINSIFDVITNSKKEITGVNYKV</sequence>
<dbReference type="OrthoDB" id="9788881at2"/>
<evidence type="ECO:0008006" key="3">
    <source>
        <dbReference type="Google" id="ProtNLM"/>
    </source>
</evidence>
<name>A0A1W1UN79_DESTI</name>
<protein>
    <recommendedName>
        <fullName evidence="3">Hook-length control protein FliK</fullName>
    </recommendedName>
</protein>
<dbReference type="AlphaFoldDB" id="A0A1W1UN79"/>
<dbReference type="EMBL" id="FWWT01000008">
    <property type="protein sequence ID" value="SMB82530.1"/>
    <property type="molecule type" value="Genomic_DNA"/>
</dbReference>
<proteinExistence type="predicted"/>
<dbReference type="Proteomes" id="UP000192731">
    <property type="component" value="Unassembled WGS sequence"/>
</dbReference>
<organism evidence="1 2">
    <name type="scientific">Desulfonispora thiosulfatigenes DSM 11270</name>
    <dbReference type="NCBI Taxonomy" id="656914"/>
    <lineage>
        <taxon>Bacteria</taxon>
        <taxon>Bacillati</taxon>
        <taxon>Bacillota</taxon>
        <taxon>Clostridia</taxon>
        <taxon>Eubacteriales</taxon>
        <taxon>Peptococcaceae</taxon>
        <taxon>Desulfonispora</taxon>
    </lineage>
</organism>
<evidence type="ECO:0000313" key="2">
    <source>
        <dbReference type="Proteomes" id="UP000192731"/>
    </source>
</evidence>
<dbReference type="STRING" id="656914.SAMN00017405_0936"/>
<keyword evidence="2" id="KW-1185">Reference proteome</keyword>
<evidence type="ECO:0000313" key="1">
    <source>
        <dbReference type="EMBL" id="SMB82530.1"/>
    </source>
</evidence>
<accession>A0A1W1UN79</accession>
<gene>
    <name evidence="1" type="ORF">SAMN00017405_0936</name>
</gene>